<name>A0ABR7VFC0_9FLAO</name>
<dbReference type="Pfam" id="PF01594">
    <property type="entry name" value="AI-2E_transport"/>
    <property type="match status" value="1"/>
</dbReference>
<evidence type="ECO:0000256" key="6">
    <source>
        <dbReference type="ARBA" id="ARBA00022989"/>
    </source>
</evidence>
<feature type="transmembrane region" description="Helical" evidence="8">
    <location>
        <begin position="107"/>
        <end position="124"/>
    </location>
</feature>
<protein>
    <submittedName>
        <fullName evidence="9">AI-2E family transporter</fullName>
    </submittedName>
</protein>
<dbReference type="EMBL" id="JABTCG010000003">
    <property type="protein sequence ID" value="MBD0851038.1"/>
    <property type="molecule type" value="Genomic_DNA"/>
</dbReference>
<keyword evidence="3" id="KW-0813">Transport</keyword>
<dbReference type="InterPro" id="IPR002549">
    <property type="entry name" value="AI-2E-like"/>
</dbReference>
<evidence type="ECO:0000256" key="1">
    <source>
        <dbReference type="ARBA" id="ARBA00004651"/>
    </source>
</evidence>
<evidence type="ECO:0000256" key="4">
    <source>
        <dbReference type="ARBA" id="ARBA00022475"/>
    </source>
</evidence>
<sequence>MLKPIVSFFEAKVRNRYVSILAAYLVAVVPLLGVLFFFFNQSRILFGELPSVRDRLNNVATRSMGWFDQQFELDPETSFNWISENILSILDIPLGLLQESFQSGTTILANTVLIILITYFMLLYRTAFKNFFLSQVNPKYRETTEQLFSQLQKLTKRYMIGQGLIVVILGVLIGSGLWLIGVPYPFFWGFLAGFLEIIPYVGTTIGGLLPLTYMLMVSDSLWQPLAVLVWYIIVQQLEGNLISPNVMGSSIKVNPLFIIMGLFLGGFIWGVSGMILALPILAISKEIFRSFDVLVPFSYLMEDGLSRKSNVFLDEFDSSQYRFFHVFFEEKKDGNQESKP</sequence>
<evidence type="ECO:0000313" key="9">
    <source>
        <dbReference type="EMBL" id="MBD0851038.1"/>
    </source>
</evidence>
<keyword evidence="10" id="KW-1185">Reference proteome</keyword>
<reference evidence="9 10" key="1">
    <citation type="submission" date="2020-05" db="EMBL/GenBank/DDBJ databases">
        <title>The draft genome sequence of Maribacter arenosus CAU 1321.</title>
        <authorList>
            <person name="Mu L."/>
        </authorList>
    </citation>
    <scope>NUCLEOTIDE SEQUENCE [LARGE SCALE GENOMIC DNA]</scope>
    <source>
        <strain evidence="9 10">CAU 1321</strain>
    </source>
</reference>
<evidence type="ECO:0000256" key="8">
    <source>
        <dbReference type="SAM" id="Phobius"/>
    </source>
</evidence>
<keyword evidence="7 8" id="KW-0472">Membrane</keyword>
<evidence type="ECO:0000256" key="2">
    <source>
        <dbReference type="ARBA" id="ARBA00009773"/>
    </source>
</evidence>
<feature type="transmembrane region" description="Helical" evidence="8">
    <location>
        <begin position="21"/>
        <end position="39"/>
    </location>
</feature>
<gene>
    <name evidence="9" type="ORF">HPE63_10190</name>
</gene>
<feature type="transmembrane region" description="Helical" evidence="8">
    <location>
        <begin position="186"/>
        <end position="209"/>
    </location>
</feature>
<accession>A0ABR7VFC0</accession>
<dbReference type="PANTHER" id="PTHR21716:SF53">
    <property type="entry name" value="PERMEASE PERM-RELATED"/>
    <property type="match status" value="1"/>
</dbReference>
<evidence type="ECO:0000256" key="7">
    <source>
        <dbReference type="ARBA" id="ARBA00023136"/>
    </source>
</evidence>
<organism evidence="9 10">
    <name type="scientific">Maribacter arenosus</name>
    <dbReference type="NCBI Taxonomy" id="1854708"/>
    <lineage>
        <taxon>Bacteria</taxon>
        <taxon>Pseudomonadati</taxon>
        <taxon>Bacteroidota</taxon>
        <taxon>Flavobacteriia</taxon>
        <taxon>Flavobacteriales</taxon>
        <taxon>Flavobacteriaceae</taxon>
        <taxon>Maribacter</taxon>
    </lineage>
</organism>
<keyword evidence="4" id="KW-1003">Cell membrane</keyword>
<comment type="caution">
    <text evidence="9">The sequence shown here is derived from an EMBL/GenBank/DDBJ whole genome shotgun (WGS) entry which is preliminary data.</text>
</comment>
<keyword evidence="5 8" id="KW-0812">Transmembrane</keyword>
<evidence type="ECO:0000256" key="3">
    <source>
        <dbReference type="ARBA" id="ARBA00022448"/>
    </source>
</evidence>
<keyword evidence="6 8" id="KW-1133">Transmembrane helix</keyword>
<proteinExistence type="inferred from homology"/>
<evidence type="ECO:0000313" key="10">
    <source>
        <dbReference type="Proteomes" id="UP000598350"/>
    </source>
</evidence>
<comment type="subcellular location">
    <subcellularLocation>
        <location evidence="1">Cell membrane</location>
        <topology evidence="1">Multi-pass membrane protein</topology>
    </subcellularLocation>
</comment>
<dbReference type="Proteomes" id="UP000598350">
    <property type="component" value="Unassembled WGS sequence"/>
</dbReference>
<feature type="transmembrane region" description="Helical" evidence="8">
    <location>
        <begin position="158"/>
        <end position="180"/>
    </location>
</feature>
<feature type="transmembrane region" description="Helical" evidence="8">
    <location>
        <begin position="257"/>
        <end position="281"/>
    </location>
</feature>
<dbReference type="PANTHER" id="PTHR21716">
    <property type="entry name" value="TRANSMEMBRANE PROTEIN"/>
    <property type="match status" value="1"/>
</dbReference>
<evidence type="ECO:0000256" key="5">
    <source>
        <dbReference type="ARBA" id="ARBA00022692"/>
    </source>
</evidence>
<comment type="similarity">
    <text evidence="2">Belongs to the autoinducer-2 exporter (AI-2E) (TC 2.A.86) family.</text>
</comment>